<dbReference type="OrthoDB" id="1695393at2759"/>
<protein>
    <submittedName>
        <fullName evidence="1">LisH domain and HEAT repeat-containing protein KIAA1468-like</fullName>
    </submittedName>
</protein>
<dbReference type="EMBL" id="MNPL01006745">
    <property type="protein sequence ID" value="OQR75166.1"/>
    <property type="molecule type" value="Genomic_DNA"/>
</dbReference>
<proteinExistence type="predicted"/>
<dbReference type="Proteomes" id="UP000192247">
    <property type="component" value="Unassembled WGS sequence"/>
</dbReference>
<name>A0A1V9XNV9_9ACAR</name>
<evidence type="ECO:0000313" key="2">
    <source>
        <dbReference type="Proteomes" id="UP000192247"/>
    </source>
</evidence>
<dbReference type="InterPro" id="IPR006594">
    <property type="entry name" value="LisH"/>
</dbReference>
<dbReference type="PANTHER" id="PTHR32059">
    <property type="entry name" value="RAB11-BINDING PROTEIN RELCH"/>
    <property type="match status" value="1"/>
</dbReference>
<gene>
    <name evidence="1" type="ORF">BIW11_08607</name>
</gene>
<evidence type="ECO:0000313" key="1">
    <source>
        <dbReference type="EMBL" id="OQR75166.1"/>
    </source>
</evidence>
<dbReference type="PROSITE" id="PS50896">
    <property type="entry name" value="LISH"/>
    <property type="match status" value="1"/>
</dbReference>
<dbReference type="InParanoid" id="A0A1V9XNV9"/>
<keyword evidence="2" id="KW-1185">Reference proteome</keyword>
<dbReference type="InterPro" id="IPR040362">
    <property type="entry name" value="RELCH"/>
</dbReference>
<accession>A0A1V9XNV9</accession>
<dbReference type="AlphaFoldDB" id="A0A1V9XNV9"/>
<dbReference type="GO" id="GO:0005802">
    <property type="term" value="C:trans-Golgi network"/>
    <property type="evidence" value="ECO:0007669"/>
    <property type="project" value="InterPro"/>
</dbReference>
<dbReference type="PANTHER" id="PTHR32059:SF0">
    <property type="entry name" value="RAB11-BINDING PROTEIN RELCH"/>
    <property type="match status" value="1"/>
</dbReference>
<sequence length="285" mass="31880">MKNRHSKFDVVEQSMDIDGTVKLEGVARFLLNEKFYLSALELHTELLHKGIELSILRNFFNNPGNFEHLVQLSEPLSAAPGPLPRTSSVQTLESLDLTRYSEDGEGLLSEKIAVLEFELRKAKDAIRSLRNNLTVVSEHAPDAAVIISSTSSASRPGEKCHQGERWIFCNVDGAMGYTNEAPLLPHERRAINFLVNEYLLDHNYKLTAITFAEEDDNQGQDFDDWDEVGLNISKPPRLGQLYRNFNRWHSSIKNSPSTEVGPSCTVQQSSESGTLVDLSDILGHA</sequence>
<organism evidence="1 2">
    <name type="scientific">Tropilaelaps mercedesae</name>
    <dbReference type="NCBI Taxonomy" id="418985"/>
    <lineage>
        <taxon>Eukaryota</taxon>
        <taxon>Metazoa</taxon>
        <taxon>Ecdysozoa</taxon>
        <taxon>Arthropoda</taxon>
        <taxon>Chelicerata</taxon>
        <taxon>Arachnida</taxon>
        <taxon>Acari</taxon>
        <taxon>Parasitiformes</taxon>
        <taxon>Mesostigmata</taxon>
        <taxon>Gamasina</taxon>
        <taxon>Dermanyssoidea</taxon>
        <taxon>Laelapidae</taxon>
        <taxon>Tropilaelaps</taxon>
    </lineage>
</organism>
<comment type="caution">
    <text evidence="1">The sequence shown here is derived from an EMBL/GenBank/DDBJ whole genome shotgun (WGS) entry which is preliminary data.</text>
</comment>
<dbReference type="GO" id="GO:0055037">
    <property type="term" value="C:recycling endosome"/>
    <property type="evidence" value="ECO:0007669"/>
    <property type="project" value="TreeGrafter"/>
</dbReference>
<reference evidence="1 2" key="1">
    <citation type="journal article" date="2017" name="Gigascience">
        <title>Draft genome of the honey bee ectoparasitic mite, Tropilaelaps mercedesae, is shaped by the parasitic life history.</title>
        <authorList>
            <person name="Dong X."/>
            <person name="Armstrong S.D."/>
            <person name="Xia D."/>
            <person name="Makepeace B.L."/>
            <person name="Darby A.C."/>
            <person name="Kadowaki T."/>
        </authorList>
    </citation>
    <scope>NUCLEOTIDE SEQUENCE [LARGE SCALE GENOMIC DNA]</scope>
    <source>
        <strain evidence="1">Wuxi-XJTLU</strain>
    </source>
</reference>
<dbReference type="GO" id="GO:0032367">
    <property type="term" value="P:intracellular cholesterol transport"/>
    <property type="evidence" value="ECO:0007669"/>
    <property type="project" value="InterPro"/>
</dbReference>
<dbReference type="STRING" id="418985.A0A1V9XNV9"/>